<organism evidence="6 7">
    <name type="scientific">Neolamprologus brichardi</name>
    <name type="common">Fairy cichlid</name>
    <name type="synonym">Lamprologus brichardi</name>
    <dbReference type="NCBI Taxonomy" id="32507"/>
    <lineage>
        <taxon>Eukaryota</taxon>
        <taxon>Metazoa</taxon>
        <taxon>Chordata</taxon>
        <taxon>Craniata</taxon>
        <taxon>Vertebrata</taxon>
        <taxon>Euteleostomi</taxon>
        <taxon>Actinopterygii</taxon>
        <taxon>Neopterygii</taxon>
        <taxon>Teleostei</taxon>
        <taxon>Neoteleostei</taxon>
        <taxon>Acanthomorphata</taxon>
        <taxon>Ovalentaria</taxon>
        <taxon>Cichlomorphae</taxon>
        <taxon>Cichliformes</taxon>
        <taxon>Cichlidae</taxon>
        <taxon>African cichlids</taxon>
        <taxon>Pseudocrenilabrinae</taxon>
        <taxon>Lamprologini</taxon>
        <taxon>Neolamprologus</taxon>
    </lineage>
</organism>
<dbReference type="InterPro" id="IPR027370">
    <property type="entry name" value="Znf-RING_euk"/>
</dbReference>
<accession>A0A3Q4HNV1</accession>
<keyword evidence="3" id="KW-0862">Zinc</keyword>
<dbReference type="STRING" id="32507.ENSNBRP00000025275"/>
<dbReference type="GeneTree" id="ENSGT00940000178711"/>
<evidence type="ECO:0000313" key="6">
    <source>
        <dbReference type="Ensembl" id="ENSNBRP00000025275.1"/>
    </source>
</evidence>
<evidence type="ECO:0000256" key="1">
    <source>
        <dbReference type="ARBA" id="ARBA00022723"/>
    </source>
</evidence>
<dbReference type="PANTHER" id="PTHR25465:SF41">
    <property type="entry name" value="E3 UBIQUITIN-PROTEIN LIGASE RNF135"/>
    <property type="match status" value="1"/>
</dbReference>
<dbReference type="Pfam" id="PF13445">
    <property type="entry name" value="zf-RING_UBOX"/>
    <property type="match status" value="1"/>
</dbReference>
<dbReference type="SUPFAM" id="SSF57850">
    <property type="entry name" value="RING/U-box"/>
    <property type="match status" value="1"/>
</dbReference>
<name>A0A3Q4HNV1_NEOBR</name>
<dbReference type="PROSITE" id="PS00518">
    <property type="entry name" value="ZF_RING_1"/>
    <property type="match status" value="1"/>
</dbReference>
<evidence type="ECO:0000256" key="2">
    <source>
        <dbReference type="ARBA" id="ARBA00022771"/>
    </source>
</evidence>
<keyword evidence="2 4" id="KW-0863">Zinc-finger</keyword>
<dbReference type="PANTHER" id="PTHR25465">
    <property type="entry name" value="B-BOX DOMAIN CONTAINING"/>
    <property type="match status" value="1"/>
</dbReference>
<dbReference type="Gene3D" id="3.30.40.10">
    <property type="entry name" value="Zinc/RING finger domain, C3HC4 (zinc finger)"/>
    <property type="match status" value="1"/>
</dbReference>
<keyword evidence="7" id="KW-1185">Reference proteome</keyword>
<dbReference type="AlphaFoldDB" id="A0A3Q4HNV1"/>
<protein>
    <recommendedName>
        <fullName evidence="5">RING-type domain-containing protein</fullName>
    </recommendedName>
</protein>
<reference evidence="6" key="1">
    <citation type="submission" date="2025-08" db="UniProtKB">
        <authorList>
            <consortium name="Ensembl"/>
        </authorList>
    </citation>
    <scope>IDENTIFICATION</scope>
</reference>
<dbReference type="InterPro" id="IPR017907">
    <property type="entry name" value="Znf_RING_CS"/>
</dbReference>
<reference evidence="6" key="2">
    <citation type="submission" date="2025-09" db="UniProtKB">
        <authorList>
            <consortium name="Ensembl"/>
        </authorList>
    </citation>
    <scope>IDENTIFICATION</scope>
</reference>
<proteinExistence type="predicted"/>
<evidence type="ECO:0000256" key="3">
    <source>
        <dbReference type="ARBA" id="ARBA00022833"/>
    </source>
</evidence>
<dbReference type="SMART" id="SM00184">
    <property type="entry name" value="RING"/>
    <property type="match status" value="1"/>
</dbReference>
<dbReference type="GO" id="GO:0008270">
    <property type="term" value="F:zinc ion binding"/>
    <property type="evidence" value="ECO:0007669"/>
    <property type="project" value="UniProtKB-KW"/>
</dbReference>
<dbReference type="PROSITE" id="PS50089">
    <property type="entry name" value="ZF_RING_2"/>
    <property type="match status" value="1"/>
</dbReference>
<evidence type="ECO:0000256" key="4">
    <source>
        <dbReference type="PROSITE-ProRule" id="PRU00175"/>
    </source>
</evidence>
<dbReference type="Ensembl" id="ENSNBRT00000025932.1">
    <property type="protein sequence ID" value="ENSNBRP00000025275.1"/>
    <property type="gene ID" value="ENSNBRG00000019311.1"/>
</dbReference>
<evidence type="ECO:0000259" key="5">
    <source>
        <dbReference type="PROSITE" id="PS50089"/>
    </source>
</evidence>
<dbReference type="InterPro" id="IPR013083">
    <property type="entry name" value="Znf_RING/FYVE/PHD"/>
</dbReference>
<feature type="domain" description="RING-type" evidence="5">
    <location>
        <begin position="25"/>
        <end position="60"/>
    </location>
</feature>
<dbReference type="InterPro" id="IPR001841">
    <property type="entry name" value="Znf_RING"/>
</dbReference>
<dbReference type="InterPro" id="IPR051051">
    <property type="entry name" value="E3_ubiq-ligase_TRIM/RNF"/>
</dbReference>
<keyword evidence="1" id="KW-0479">Metal-binding</keyword>
<sequence length="89" mass="10277">MRGHSAATEQKPGGVADQLAYELSCPICLQLYSDPVALPCGHNYCLSCIRPRDSWRSLLCHRLSVQINIWTFMLRVGTFWKFRNFWVCL</sequence>
<dbReference type="Proteomes" id="UP000261580">
    <property type="component" value="Unassembled WGS sequence"/>
</dbReference>
<dbReference type="Bgee" id="ENSNBRG00000019311">
    <property type="expression patterns" value="Expressed in muscle tissue"/>
</dbReference>
<evidence type="ECO:0000313" key="7">
    <source>
        <dbReference type="Proteomes" id="UP000261580"/>
    </source>
</evidence>